<evidence type="ECO:0000256" key="1">
    <source>
        <dbReference type="SAM" id="MobiDB-lite"/>
    </source>
</evidence>
<dbReference type="OMA" id="CADKGNG"/>
<protein>
    <submittedName>
        <fullName evidence="2">Predicted protein</fullName>
    </submittedName>
</protein>
<feature type="compositionally biased region" description="Low complexity" evidence="1">
    <location>
        <begin position="211"/>
        <end position="238"/>
    </location>
</feature>
<dbReference type="OrthoDB" id="21513at2759"/>
<dbReference type="GO" id="GO:0070449">
    <property type="term" value="C:elongin complex"/>
    <property type="evidence" value="ECO:0007669"/>
    <property type="project" value="InterPro"/>
</dbReference>
<feature type="compositionally biased region" description="Polar residues" evidence="1">
    <location>
        <begin position="239"/>
        <end position="254"/>
    </location>
</feature>
<dbReference type="EMBL" id="GG738845">
    <property type="protein sequence ID" value="EFC50435.1"/>
    <property type="molecule type" value="Genomic_DNA"/>
</dbReference>
<dbReference type="RefSeq" id="XP_002683179.1">
    <property type="nucleotide sequence ID" value="XM_002683133.1"/>
</dbReference>
<name>D2UY98_NAEGR</name>
<organism evidence="3">
    <name type="scientific">Naegleria gruberi</name>
    <name type="common">Amoeba</name>
    <dbReference type="NCBI Taxonomy" id="5762"/>
    <lineage>
        <taxon>Eukaryota</taxon>
        <taxon>Discoba</taxon>
        <taxon>Heterolobosea</taxon>
        <taxon>Tetramitia</taxon>
        <taxon>Eutetramitia</taxon>
        <taxon>Vahlkampfiidae</taxon>
        <taxon>Naegleria</taxon>
    </lineage>
</organism>
<keyword evidence="3" id="KW-1185">Reference proteome</keyword>
<reference evidence="2 3" key="1">
    <citation type="journal article" date="2010" name="Cell">
        <title>The genome of Naegleria gruberi illuminates early eukaryotic versatility.</title>
        <authorList>
            <person name="Fritz-Laylin L.K."/>
            <person name="Prochnik S.E."/>
            <person name="Ginger M.L."/>
            <person name="Dacks J.B."/>
            <person name="Carpenter M.L."/>
            <person name="Field M.C."/>
            <person name="Kuo A."/>
            <person name="Paredez A."/>
            <person name="Chapman J."/>
            <person name="Pham J."/>
            <person name="Shu S."/>
            <person name="Neupane R."/>
            <person name="Cipriano M."/>
            <person name="Mancuso J."/>
            <person name="Tu H."/>
            <person name="Salamov A."/>
            <person name="Lindquist E."/>
            <person name="Shapiro H."/>
            <person name="Lucas S."/>
            <person name="Grigoriev I.V."/>
            <person name="Cande W.Z."/>
            <person name="Fulton C."/>
            <person name="Rokhsar D.S."/>
            <person name="Dawson S.C."/>
        </authorList>
    </citation>
    <scope>NUCLEOTIDE SEQUENCE [LARGE SCALE GENOMIC DNA]</scope>
    <source>
        <strain evidence="2 3">NEG-M</strain>
    </source>
</reference>
<evidence type="ECO:0000313" key="3">
    <source>
        <dbReference type="Proteomes" id="UP000006671"/>
    </source>
</evidence>
<feature type="region of interest" description="Disordered" evidence="1">
    <location>
        <begin position="354"/>
        <end position="451"/>
    </location>
</feature>
<feature type="compositionally biased region" description="Polar residues" evidence="1">
    <location>
        <begin position="181"/>
        <end position="199"/>
    </location>
</feature>
<dbReference type="InterPro" id="IPR051870">
    <property type="entry name" value="Elongin-A_domain"/>
</dbReference>
<gene>
    <name evidence="2" type="ORF">NAEGRDRAFT_61397</name>
</gene>
<sequence>MSMLPNSLLTQGQAPPREKLFAKSNGLGAEQNMTAKRRQGSNLQFEAMLSTSIPSLFDMCIKLLQNNIDDLPTLENIEDEIVIRILSNCEPHKLEEIERKNEEENVILQTDVLWKRLVTKDFGAGLLSKSSEYIQETRPHKELYNELNRERMEREYKIQKIKEDSKRMKQSSTRMIGAKTVGSSQTINSTSSNPVTQTKHIAKTIDPIRQPSRIRNSSTRSRISSSSSSNDRPRTTSSAPSGSKKSKLWTSSLGGDSAVVRKKPEQTKSSVFIPGNVTAATRNPPMNMNRYTPPPLSTSAPLVYRQPVVVSKANTIDYTKKRPSSPPQSDTIAGSPVVSHSYVENVFGKETSKRFEKVKRQATNDSTKLRDSARRGVPQSMQPPTSSSSFNHRVSNQPKPSHPPPSSHSSSSLAPPQKKAKPNNSYTPPPSRSTPPSARSSELNFTIPKRR</sequence>
<dbReference type="GeneID" id="8849814"/>
<dbReference type="InterPro" id="IPR010684">
    <property type="entry name" value="RNA_pol_II_trans_fac_SIII_A"/>
</dbReference>
<proteinExistence type="predicted"/>
<dbReference type="PANTHER" id="PTHR15141:SF76">
    <property type="entry name" value="TRANSCRIPTION ELONGATION FACTOR B POLYPEPTIDE 3"/>
    <property type="match status" value="1"/>
</dbReference>
<dbReference type="Pfam" id="PF06881">
    <property type="entry name" value="Elongin_A"/>
    <property type="match status" value="1"/>
</dbReference>
<dbReference type="AlphaFoldDB" id="D2UY98"/>
<feature type="compositionally biased region" description="Low complexity" evidence="1">
    <location>
        <begin position="378"/>
        <end position="389"/>
    </location>
</feature>
<dbReference type="GO" id="GO:0006368">
    <property type="term" value="P:transcription elongation by RNA polymerase II"/>
    <property type="evidence" value="ECO:0007669"/>
    <property type="project" value="InterPro"/>
</dbReference>
<dbReference type="STRING" id="5762.D2UY98"/>
<dbReference type="PANTHER" id="PTHR15141">
    <property type="entry name" value="TRANSCRIPTION ELONGATION FACTOR B POLYPEPTIDE 3"/>
    <property type="match status" value="1"/>
</dbReference>
<feature type="region of interest" description="Disordered" evidence="1">
    <location>
        <begin position="162"/>
        <end position="288"/>
    </location>
</feature>
<feature type="compositionally biased region" description="Polar residues" evidence="1">
    <location>
        <begin position="278"/>
        <end position="288"/>
    </location>
</feature>
<accession>D2UY98</accession>
<evidence type="ECO:0000313" key="2">
    <source>
        <dbReference type="EMBL" id="EFC50435.1"/>
    </source>
</evidence>
<dbReference type="Gene3D" id="6.10.250.3180">
    <property type="match status" value="1"/>
</dbReference>
<dbReference type="FunCoup" id="D2UY98">
    <property type="interactions" value="15"/>
</dbReference>
<feature type="compositionally biased region" description="Low complexity" evidence="1">
    <location>
        <begin position="407"/>
        <end position="426"/>
    </location>
</feature>
<dbReference type="InParanoid" id="D2UY98"/>
<dbReference type="Proteomes" id="UP000006671">
    <property type="component" value="Unassembled WGS sequence"/>
</dbReference>
<dbReference type="VEuPathDB" id="AmoebaDB:NAEGRDRAFT_61397"/>
<dbReference type="KEGG" id="ngr:NAEGRDRAFT_61397"/>
<feature type="region of interest" description="Disordered" evidence="1">
    <location>
        <begin position="315"/>
        <end position="336"/>
    </location>
</feature>